<dbReference type="GO" id="GO:0055085">
    <property type="term" value="P:transmembrane transport"/>
    <property type="evidence" value="ECO:0007669"/>
    <property type="project" value="InterPro"/>
</dbReference>
<evidence type="ECO:0000313" key="11">
    <source>
        <dbReference type="Proteomes" id="UP000032604"/>
    </source>
</evidence>
<dbReference type="GO" id="GO:0031460">
    <property type="term" value="P:glycine betaine transport"/>
    <property type="evidence" value="ECO:0007669"/>
    <property type="project" value="TreeGrafter"/>
</dbReference>
<feature type="region of interest" description="Disordered" evidence="7">
    <location>
        <begin position="220"/>
        <end position="241"/>
    </location>
</feature>
<dbReference type="Gene3D" id="1.10.3720.10">
    <property type="entry name" value="MetI-like"/>
    <property type="match status" value="1"/>
</dbReference>
<keyword evidence="3 6" id="KW-0812">Transmembrane</keyword>
<evidence type="ECO:0000256" key="3">
    <source>
        <dbReference type="ARBA" id="ARBA00022692"/>
    </source>
</evidence>
<dbReference type="AlphaFoldDB" id="A0A0D5CGY4"/>
<feature type="compositionally biased region" description="Polar residues" evidence="7">
    <location>
        <begin position="228"/>
        <end position="241"/>
    </location>
</feature>
<feature type="transmembrane region" description="Helical" evidence="6">
    <location>
        <begin position="64"/>
        <end position="87"/>
    </location>
</feature>
<dbReference type="OrthoDB" id="5244012at2"/>
<dbReference type="Proteomes" id="UP000266634">
    <property type="component" value="Unassembled WGS sequence"/>
</dbReference>
<dbReference type="PROSITE" id="PS50928">
    <property type="entry name" value="ABC_TM1"/>
    <property type="match status" value="1"/>
</dbReference>
<keyword evidence="2 6" id="KW-0813">Transport</keyword>
<dbReference type="HOGENOM" id="CLU_046113_7_1_11"/>
<feature type="transmembrane region" description="Helical" evidence="6">
    <location>
        <begin position="31"/>
        <end position="52"/>
    </location>
</feature>
<evidence type="ECO:0000313" key="10">
    <source>
        <dbReference type="EMBL" id="RIJ43656.1"/>
    </source>
</evidence>
<comment type="subcellular location">
    <subcellularLocation>
        <location evidence="6">Cell membrane</location>
        <topology evidence="6">Multi-pass membrane protein</topology>
    </subcellularLocation>
    <subcellularLocation>
        <location evidence="1">Membrane</location>
        <topology evidence="1">Multi-pass membrane protein</topology>
    </subcellularLocation>
</comment>
<dbReference type="EMBL" id="CP011043">
    <property type="protein sequence ID" value="AJW78876.1"/>
    <property type="molecule type" value="Genomic_DNA"/>
</dbReference>
<evidence type="ECO:0000256" key="1">
    <source>
        <dbReference type="ARBA" id="ARBA00004141"/>
    </source>
</evidence>
<organism evidence="9 11">
    <name type="scientific">Clavibacter michiganensis subsp. insidiosus</name>
    <dbReference type="NCBI Taxonomy" id="33014"/>
    <lineage>
        <taxon>Bacteria</taxon>
        <taxon>Bacillati</taxon>
        <taxon>Actinomycetota</taxon>
        <taxon>Actinomycetes</taxon>
        <taxon>Micrococcales</taxon>
        <taxon>Microbacteriaceae</taxon>
        <taxon>Clavibacter</taxon>
    </lineage>
</organism>
<feature type="domain" description="ABC transmembrane type-1" evidence="8">
    <location>
        <begin position="27"/>
        <end position="206"/>
    </location>
</feature>
<dbReference type="Pfam" id="PF00528">
    <property type="entry name" value="BPD_transp_1"/>
    <property type="match status" value="1"/>
</dbReference>
<keyword evidence="4 6" id="KW-1133">Transmembrane helix</keyword>
<evidence type="ECO:0000256" key="2">
    <source>
        <dbReference type="ARBA" id="ARBA00022448"/>
    </source>
</evidence>
<reference evidence="10 12" key="2">
    <citation type="submission" date="2018-08" db="EMBL/GenBank/DDBJ databases">
        <title>Genome Sequence of Clavibacter michiganensis Subspecies type strains, and the Atypical Peach-Colored Strains Isolated from Tomato.</title>
        <authorList>
            <person name="Osdaghi E."/>
            <person name="Portier P."/>
            <person name="Briand M."/>
            <person name="Jacques M.-A."/>
        </authorList>
    </citation>
    <scope>NUCLEOTIDE SEQUENCE [LARGE SCALE GENOMIC DNA]</scope>
    <source>
        <strain evidence="10 12">CFBP 6488</strain>
    </source>
</reference>
<dbReference type="GO" id="GO:0005886">
    <property type="term" value="C:plasma membrane"/>
    <property type="evidence" value="ECO:0007669"/>
    <property type="project" value="UniProtKB-SubCell"/>
</dbReference>
<dbReference type="RefSeq" id="WP_045527812.1">
    <property type="nucleotide sequence ID" value="NZ_CP011043.1"/>
</dbReference>
<dbReference type="PANTHER" id="PTHR30177">
    <property type="entry name" value="GLYCINE BETAINE/L-PROLINE TRANSPORT SYSTEM PERMEASE PROTEIN PROW"/>
    <property type="match status" value="1"/>
</dbReference>
<evidence type="ECO:0000259" key="8">
    <source>
        <dbReference type="PROSITE" id="PS50928"/>
    </source>
</evidence>
<feature type="transmembrane region" description="Helical" evidence="6">
    <location>
        <begin position="187"/>
        <end position="209"/>
    </location>
</feature>
<dbReference type="Proteomes" id="UP000032604">
    <property type="component" value="Chromosome"/>
</dbReference>
<dbReference type="SUPFAM" id="SSF161098">
    <property type="entry name" value="MetI-like"/>
    <property type="match status" value="1"/>
</dbReference>
<accession>A0A0D5CGY4</accession>
<evidence type="ECO:0000256" key="7">
    <source>
        <dbReference type="SAM" id="MobiDB-lite"/>
    </source>
</evidence>
<feature type="transmembrane region" description="Helical" evidence="6">
    <location>
        <begin position="93"/>
        <end position="112"/>
    </location>
</feature>
<sequence length="241" mass="24590">MNLFAEAFGLLLDGSRWGGATGYGTRLVEHLGYTALAMGVAALIAIPAGLYIGHTGRGRTVAVAFSGGLRALPTLGVLVLLGLLFGIGLTGPILTFSLLGIPPLLAGVYSGVQAVDRAAIDAARAVGMTEWQILGRVEIPLALPLMISGFRAAILQVISTVTLGAYLGLGGLGRDIFTGLTTSNYPLLLASALLVTALALVVDAFFAIVQRAVVPRGVVAASGHTPDSPRTSSRSAVSTTP</sequence>
<dbReference type="KEGG" id="cmh:VO01_06785"/>
<dbReference type="PANTHER" id="PTHR30177:SF33">
    <property type="entry name" value="POSSIBLE OSMOPROTECTANT (GLYCINE BETAINE_CARNITINE_CHOLINE_L-PROLINE) TRANSPORT INTEGRAL MEMBRANE PROTEIN ABC TRANSPORTER PROZ"/>
    <property type="match status" value="1"/>
</dbReference>
<dbReference type="InterPro" id="IPR000515">
    <property type="entry name" value="MetI-like"/>
</dbReference>
<evidence type="ECO:0000313" key="9">
    <source>
        <dbReference type="EMBL" id="AJW78876.1"/>
    </source>
</evidence>
<evidence type="ECO:0000256" key="6">
    <source>
        <dbReference type="RuleBase" id="RU363032"/>
    </source>
</evidence>
<dbReference type="PATRIC" id="fig|33014.5.peg.1407"/>
<name>A0A0D5CGY4_9MICO</name>
<proteinExistence type="inferred from homology"/>
<dbReference type="EMBL" id="QWEA01000154">
    <property type="protein sequence ID" value="RIJ43656.1"/>
    <property type="molecule type" value="Genomic_DNA"/>
</dbReference>
<feature type="transmembrane region" description="Helical" evidence="6">
    <location>
        <begin position="141"/>
        <end position="167"/>
    </location>
</feature>
<evidence type="ECO:0000313" key="12">
    <source>
        <dbReference type="Proteomes" id="UP000266634"/>
    </source>
</evidence>
<protein>
    <submittedName>
        <fullName evidence="10">ABC transporter permease subunit</fullName>
    </submittedName>
    <submittedName>
        <fullName evidence="9">Glycine/betaine ABC transporter permease</fullName>
    </submittedName>
</protein>
<comment type="similarity">
    <text evidence="6">Belongs to the binding-protein-dependent transport system permease family.</text>
</comment>
<dbReference type="InterPro" id="IPR051204">
    <property type="entry name" value="ABC_transp_perm/SBD"/>
</dbReference>
<evidence type="ECO:0000256" key="4">
    <source>
        <dbReference type="ARBA" id="ARBA00022989"/>
    </source>
</evidence>
<reference evidence="9 11" key="1">
    <citation type="journal article" date="2015" name="Genome Announc.">
        <title>Complete Genome Sequence of Clavibacter michiganensis subsp. insidiosus R1-1 Using PacBio Single-Molecule Real-Time Technology.</title>
        <authorList>
            <person name="Lu Y."/>
            <person name="Samac D.A."/>
            <person name="Glazebrook J."/>
            <person name="Ishimaru C.A."/>
        </authorList>
    </citation>
    <scope>NUCLEOTIDE SEQUENCE [LARGE SCALE GENOMIC DNA]</scope>
    <source>
        <strain evidence="9 11">R1-1</strain>
    </source>
</reference>
<gene>
    <name evidence="10" type="ORF">DZF93_05755</name>
    <name evidence="9" type="ORF">VO01_06785</name>
</gene>
<dbReference type="InterPro" id="IPR035906">
    <property type="entry name" value="MetI-like_sf"/>
</dbReference>
<evidence type="ECO:0000256" key="5">
    <source>
        <dbReference type="ARBA" id="ARBA00023136"/>
    </source>
</evidence>
<keyword evidence="5 6" id="KW-0472">Membrane</keyword>